<dbReference type="Pfam" id="PF21221">
    <property type="entry name" value="B_lactamase-like_C"/>
    <property type="match status" value="1"/>
</dbReference>
<dbReference type="Gene3D" id="3.60.15.10">
    <property type="entry name" value="Ribonuclease Z/Hydroxyacylglutathione hydrolase-like"/>
    <property type="match status" value="1"/>
</dbReference>
<gene>
    <name evidence="3" type="ORF">FPZ52_02350</name>
</gene>
<dbReference type="KEGG" id="lit:FPZ52_02350"/>
<sequence>MRLPLPMALDHVNVYALEDEDGWTIIDTGLNTPILRDLWRVLLDGPLSAKPVRRVLVTHYHPDHVGLAGWFQSELKAELWITRTSWLFARMLQLDEQVHPVSEVVEFWRRAGMPAQMIEKRRSERPFNFADAVAPLPVGFRRLIEGESIRLADRCWRIHMGHGHAPEHATLWSEDDHLIIGGDQFLPRISPNVGVYPTEPEADPLKGWLNSCRAFSGLATEDRLVLPGHNRPFYGLPFRLRQLIENHTASLDRLVEFLRAPRVVTDCFVVLFRRPISDGEYGLAMGEALANLNHLLAQGRVTRSLRENGAWVWQAV</sequence>
<dbReference type="InterPro" id="IPR050855">
    <property type="entry name" value="NDM-1-like"/>
</dbReference>
<dbReference type="InterPro" id="IPR048933">
    <property type="entry name" value="B_lactamase-like_C"/>
</dbReference>
<dbReference type="GO" id="GO:0016787">
    <property type="term" value="F:hydrolase activity"/>
    <property type="evidence" value="ECO:0007669"/>
    <property type="project" value="UniProtKB-KW"/>
</dbReference>
<keyword evidence="3" id="KW-0378">Hydrolase</keyword>
<dbReference type="Pfam" id="PF00753">
    <property type="entry name" value="Lactamase_B"/>
    <property type="match status" value="1"/>
</dbReference>
<evidence type="ECO:0000259" key="2">
    <source>
        <dbReference type="SMART" id="SM00849"/>
    </source>
</evidence>
<name>A0A5B8IVR5_9RHOB</name>
<keyword evidence="4" id="KW-1185">Reference proteome</keyword>
<dbReference type="AlphaFoldDB" id="A0A5B8IVR5"/>
<evidence type="ECO:0000313" key="4">
    <source>
        <dbReference type="Proteomes" id="UP000318483"/>
    </source>
</evidence>
<accession>A0A5B8IVR5</accession>
<dbReference type="InterPro" id="IPR036866">
    <property type="entry name" value="RibonucZ/Hydroxyglut_hydro"/>
</dbReference>
<dbReference type="Gene3D" id="1.10.10.10">
    <property type="entry name" value="Winged helix-like DNA-binding domain superfamily/Winged helix DNA-binding domain"/>
    <property type="match status" value="1"/>
</dbReference>
<reference evidence="3 4" key="1">
    <citation type="submission" date="2019-07" db="EMBL/GenBank/DDBJ databases">
        <title>Litoreibacter alkalisoli sp. nov., isolated from saline-alkaline soil.</title>
        <authorList>
            <person name="Wang S."/>
            <person name="Xu L."/>
            <person name="Xing Y.-T."/>
            <person name="Sun J.-Q."/>
        </authorList>
    </citation>
    <scope>NUCLEOTIDE SEQUENCE [LARGE SCALE GENOMIC DNA]</scope>
    <source>
        <strain evidence="3 4">LN3S51</strain>
    </source>
</reference>
<comment type="similarity">
    <text evidence="1">Belongs to the metallo-beta-lactamase superfamily. Class-B beta-lactamase family.</text>
</comment>
<dbReference type="OrthoDB" id="2971563at2"/>
<dbReference type="GO" id="GO:0017001">
    <property type="term" value="P:antibiotic catabolic process"/>
    <property type="evidence" value="ECO:0007669"/>
    <property type="project" value="UniProtKB-ARBA"/>
</dbReference>
<evidence type="ECO:0000256" key="1">
    <source>
        <dbReference type="ARBA" id="ARBA00005250"/>
    </source>
</evidence>
<dbReference type="EMBL" id="CP042261">
    <property type="protein sequence ID" value="QDY70212.1"/>
    <property type="molecule type" value="Genomic_DNA"/>
</dbReference>
<dbReference type="SUPFAM" id="SSF56281">
    <property type="entry name" value="Metallo-hydrolase/oxidoreductase"/>
    <property type="match status" value="1"/>
</dbReference>
<dbReference type="PANTHER" id="PTHR42951:SF4">
    <property type="entry name" value="ACYL-COENZYME A THIOESTERASE MBLAC2"/>
    <property type="match status" value="1"/>
</dbReference>
<dbReference type="Proteomes" id="UP000318483">
    <property type="component" value="Chromosome"/>
</dbReference>
<dbReference type="InterPro" id="IPR036388">
    <property type="entry name" value="WH-like_DNA-bd_sf"/>
</dbReference>
<evidence type="ECO:0000313" key="3">
    <source>
        <dbReference type="EMBL" id="QDY70212.1"/>
    </source>
</evidence>
<dbReference type="PANTHER" id="PTHR42951">
    <property type="entry name" value="METALLO-BETA-LACTAMASE DOMAIN-CONTAINING"/>
    <property type="match status" value="1"/>
</dbReference>
<dbReference type="InterPro" id="IPR001279">
    <property type="entry name" value="Metallo-B-lactamas"/>
</dbReference>
<organism evidence="3 4">
    <name type="scientific">Qingshengfaniella alkalisoli</name>
    <dbReference type="NCBI Taxonomy" id="2599296"/>
    <lineage>
        <taxon>Bacteria</taxon>
        <taxon>Pseudomonadati</taxon>
        <taxon>Pseudomonadota</taxon>
        <taxon>Alphaproteobacteria</taxon>
        <taxon>Rhodobacterales</taxon>
        <taxon>Paracoccaceae</taxon>
        <taxon>Qingshengfaniella</taxon>
    </lineage>
</organism>
<protein>
    <submittedName>
        <fullName evidence="3">MBL fold metallo-hydrolase</fullName>
    </submittedName>
</protein>
<proteinExistence type="inferred from homology"/>
<feature type="domain" description="Metallo-beta-lactamase" evidence="2">
    <location>
        <begin position="11"/>
        <end position="229"/>
    </location>
</feature>
<dbReference type="SMART" id="SM00849">
    <property type="entry name" value="Lactamase_B"/>
    <property type="match status" value="1"/>
</dbReference>